<dbReference type="VEuPathDB" id="FungiDB:ASPWEDRAFT_73514"/>
<dbReference type="GO" id="GO:0033108">
    <property type="term" value="P:mitochondrial respiratory chain complex assembly"/>
    <property type="evidence" value="ECO:0007669"/>
    <property type="project" value="TreeGrafter"/>
</dbReference>
<dbReference type="GeneID" id="63755189"/>
<dbReference type="PANTHER" id="PTHR46811:SF1">
    <property type="entry name" value="COILED-COIL-HELIX-COILED-COIL-HELIX DOMAIN-CONTAINING PROTEIN 7"/>
    <property type="match status" value="1"/>
</dbReference>
<dbReference type="GO" id="GO:0005758">
    <property type="term" value="C:mitochondrial intermembrane space"/>
    <property type="evidence" value="ECO:0007669"/>
    <property type="project" value="UniProtKB-SubCell"/>
</dbReference>
<evidence type="ECO:0000313" key="7">
    <source>
        <dbReference type="Proteomes" id="UP000184383"/>
    </source>
</evidence>
<feature type="region of interest" description="Disordered" evidence="5">
    <location>
        <begin position="1"/>
        <end position="22"/>
    </location>
</feature>
<dbReference type="STRING" id="1073089.A0A1L9S1Q2"/>
<dbReference type="RefSeq" id="XP_040694784.1">
    <property type="nucleotide sequence ID" value="XM_040839341.1"/>
</dbReference>
<dbReference type="OrthoDB" id="9971592at2759"/>
<reference evidence="7" key="1">
    <citation type="journal article" date="2017" name="Genome Biol.">
        <title>Comparative genomics reveals high biological diversity and specific adaptations in the industrially and medically important fungal genus Aspergillus.</title>
        <authorList>
            <person name="de Vries R.P."/>
            <person name="Riley R."/>
            <person name="Wiebenga A."/>
            <person name="Aguilar-Osorio G."/>
            <person name="Amillis S."/>
            <person name="Uchima C.A."/>
            <person name="Anderluh G."/>
            <person name="Asadollahi M."/>
            <person name="Askin M."/>
            <person name="Barry K."/>
            <person name="Battaglia E."/>
            <person name="Bayram O."/>
            <person name="Benocci T."/>
            <person name="Braus-Stromeyer S.A."/>
            <person name="Caldana C."/>
            <person name="Canovas D."/>
            <person name="Cerqueira G.C."/>
            <person name="Chen F."/>
            <person name="Chen W."/>
            <person name="Choi C."/>
            <person name="Clum A."/>
            <person name="Dos Santos R.A."/>
            <person name="Damasio A.R."/>
            <person name="Diallinas G."/>
            <person name="Emri T."/>
            <person name="Fekete E."/>
            <person name="Flipphi M."/>
            <person name="Freyberg S."/>
            <person name="Gallo A."/>
            <person name="Gournas C."/>
            <person name="Habgood R."/>
            <person name="Hainaut M."/>
            <person name="Harispe M.L."/>
            <person name="Henrissat B."/>
            <person name="Hilden K.S."/>
            <person name="Hope R."/>
            <person name="Hossain A."/>
            <person name="Karabika E."/>
            <person name="Karaffa L."/>
            <person name="Karanyi Z."/>
            <person name="Krasevec N."/>
            <person name="Kuo A."/>
            <person name="Kusch H."/>
            <person name="LaButti K."/>
            <person name="Lagendijk E.L."/>
            <person name="Lapidus A."/>
            <person name="Levasseur A."/>
            <person name="Lindquist E."/>
            <person name="Lipzen A."/>
            <person name="Logrieco A.F."/>
            <person name="MacCabe A."/>
            <person name="Maekelae M.R."/>
            <person name="Malavazi I."/>
            <person name="Melin P."/>
            <person name="Meyer V."/>
            <person name="Mielnichuk N."/>
            <person name="Miskei M."/>
            <person name="Molnar A.P."/>
            <person name="Mule G."/>
            <person name="Ngan C.Y."/>
            <person name="Orejas M."/>
            <person name="Orosz E."/>
            <person name="Ouedraogo J.P."/>
            <person name="Overkamp K.M."/>
            <person name="Park H.-S."/>
            <person name="Perrone G."/>
            <person name="Piumi F."/>
            <person name="Punt P.J."/>
            <person name="Ram A.F."/>
            <person name="Ramon A."/>
            <person name="Rauscher S."/>
            <person name="Record E."/>
            <person name="Riano-Pachon D.M."/>
            <person name="Robert V."/>
            <person name="Roehrig J."/>
            <person name="Ruller R."/>
            <person name="Salamov A."/>
            <person name="Salih N.S."/>
            <person name="Samson R.A."/>
            <person name="Sandor E."/>
            <person name="Sanguinetti M."/>
            <person name="Schuetze T."/>
            <person name="Sepcic K."/>
            <person name="Shelest E."/>
            <person name="Sherlock G."/>
            <person name="Sophianopoulou V."/>
            <person name="Squina F.M."/>
            <person name="Sun H."/>
            <person name="Susca A."/>
            <person name="Todd R.B."/>
            <person name="Tsang A."/>
            <person name="Unkles S.E."/>
            <person name="van de Wiele N."/>
            <person name="van Rossen-Uffink D."/>
            <person name="Oliveira J.V."/>
            <person name="Vesth T.C."/>
            <person name="Visser J."/>
            <person name="Yu J.-H."/>
            <person name="Zhou M."/>
            <person name="Andersen M.R."/>
            <person name="Archer D.B."/>
            <person name="Baker S.E."/>
            <person name="Benoit I."/>
            <person name="Brakhage A.A."/>
            <person name="Braus G.H."/>
            <person name="Fischer R."/>
            <person name="Frisvad J.C."/>
            <person name="Goldman G.H."/>
            <person name="Houbraken J."/>
            <person name="Oakley B."/>
            <person name="Pocsi I."/>
            <person name="Scazzocchio C."/>
            <person name="Seiboth B."/>
            <person name="vanKuyk P.A."/>
            <person name="Wortman J."/>
            <person name="Dyer P.S."/>
            <person name="Grigoriev I.V."/>
        </authorList>
    </citation>
    <scope>NUCLEOTIDE SEQUENCE [LARGE SCALE GENOMIC DNA]</scope>
    <source>
        <strain evidence="7">DTO 134E9</strain>
    </source>
</reference>
<dbReference type="SUPFAM" id="SSF47072">
    <property type="entry name" value="Cysteine alpha-hairpin motif"/>
    <property type="match status" value="1"/>
</dbReference>
<dbReference type="AlphaFoldDB" id="A0A1L9S1Q2"/>
<feature type="non-terminal residue" evidence="6">
    <location>
        <position position="1"/>
    </location>
</feature>
<keyword evidence="3" id="KW-0496">Mitochondrion</keyword>
<feature type="non-terminal residue" evidence="6">
    <location>
        <position position="80"/>
    </location>
</feature>
<evidence type="ECO:0000313" key="6">
    <source>
        <dbReference type="EMBL" id="OJJ41108.1"/>
    </source>
</evidence>
<name>A0A1L9S1Q2_ASPWE</name>
<accession>A0A1L9S1Q2</accession>
<evidence type="ECO:0000256" key="5">
    <source>
        <dbReference type="SAM" id="MobiDB-lite"/>
    </source>
</evidence>
<dbReference type="EMBL" id="KV878209">
    <property type="protein sequence ID" value="OJJ41108.1"/>
    <property type="molecule type" value="Genomic_DNA"/>
</dbReference>
<dbReference type="PANTHER" id="PTHR46811">
    <property type="entry name" value="COILED-COIL-HELIX-COILED-COIL-HELIX DOMAIN-CONTAINING PROTEIN 7"/>
    <property type="match status" value="1"/>
</dbReference>
<comment type="subcellular location">
    <subcellularLocation>
        <location evidence="2">Mitochondrion intermembrane space</location>
    </subcellularLocation>
</comment>
<evidence type="ECO:0008006" key="8">
    <source>
        <dbReference type="Google" id="ProtNLM"/>
    </source>
</evidence>
<evidence type="ECO:0000256" key="4">
    <source>
        <dbReference type="ARBA" id="ARBA00023157"/>
    </source>
</evidence>
<evidence type="ECO:0000256" key="1">
    <source>
        <dbReference type="ARBA" id="ARBA00003875"/>
    </source>
</evidence>
<keyword evidence="4" id="KW-1015">Disulfide bond</keyword>
<protein>
    <recommendedName>
        <fullName evidence="8">CHCH domain-containing protein</fullName>
    </recommendedName>
</protein>
<evidence type="ECO:0000256" key="3">
    <source>
        <dbReference type="ARBA" id="ARBA00023128"/>
    </source>
</evidence>
<dbReference type="PROSITE" id="PS51808">
    <property type="entry name" value="CHCH"/>
    <property type="match status" value="1"/>
</dbReference>
<dbReference type="Gene3D" id="1.10.287.1130">
    <property type="entry name" value="CytochromE C oxidase copper chaperone"/>
    <property type="match status" value="1"/>
</dbReference>
<sequence length="80" mass="9405">PQQQQQQQPAESDGVWGKSGQRFSNKNASEYYDPCQEFATRSLQCMKRNAFDREMCGDYFQAYRDCKKEWVSRLCLSFSS</sequence>
<dbReference type="InterPro" id="IPR051040">
    <property type="entry name" value="COX23"/>
</dbReference>
<proteinExistence type="predicted"/>
<dbReference type="Proteomes" id="UP000184383">
    <property type="component" value="Unassembled WGS sequence"/>
</dbReference>
<dbReference type="InterPro" id="IPR009069">
    <property type="entry name" value="Cys_alpha_HP_mot_SF"/>
</dbReference>
<comment type="function">
    <text evidence="1">Required for the assembly of cytochrome c oxidase.</text>
</comment>
<evidence type="ECO:0000256" key="2">
    <source>
        <dbReference type="ARBA" id="ARBA00004569"/>
    </source>
</evidence>
<organism evidence="6 7">
    <name type="scientific">Aspergillus wentii DTO 134E9</name>
    <dbReference type="NCBI Taxonomy" id="1073089"/>
    <lineage>
        <taxon>Eukaryota</taxon>
        <taxon>Fungi</taxon>
        <taxon>Dikarya</taxon>
        <taxon>Ascomycota</taxon>
        <taxon>Pezizomycotina</taxon>
        <taxon>Eurotiomycetes</taxon>
        <taxon>Eurotiomycetidae</taxon>
        <taxon>Eurotiales</taxon>
        <taxon>Aspergillaceae</taxon>
        <taxon>Aspergillus</taxon>
        <taxon>Aspergillus subgen. Cremei</taxon>
    </lineage>
</organism>
<keyword evidence="7" id="KW-1185">Reference proteome</keyword>
<gene>
    <name evidence="6" type="ORF">ASPWEDRAFT_73514</name>
</gene>